<keyword evidence="3" id="KW-0808">Transferase</keyword>
<dbReference type="GO" id="GO:0042597">
    <property type="term" value="C:periplasmic space"/>
    <property type="evidence" value="ECO:0007669"/>
    <property type="project" value="UniProtKB-SubCell"/>
</dbReference>
<evidence type="ECO:0000256" key="7">
    <source>
        <dbReference type="SAM" id="SignalP"/>
    </source>
</evidence>
<keyword evidence="6" id="KW-0016">Alginate biosynthesis</keyword>
<protein>
    <recommendedName>
        <fullName evidence="8">AlgX/AlgJ SGNH hydrolase-like domain-containing protein</fullName>
    </recommendedName>
</protein>
<sequence length="323" mass="36004">MRTRLAALLFFFLPAIAFTVGARAVEMENKPLPPVPALDGDWNAWATAHLPLRDHAVRANVFVTETLFGHAPAYGFGYPKVIEGEAGWLYFGDDVTEACRPGRPIGETIDALRRLGERVEAAGKRFVFTVAPDKTTVSPQWLPSRFPGQDCLRKRKEEFWAALRQAGLPWYVDLRAPLERLQRTTGRPAYWRTDSHWTDHAAATYAAELARALDPALAAGTRLDFTGRQPRNGDLGVLLGAPREETIDRYRLDRTGAARYEPKTVLIGDSFTRNSMPWLTPYFANLTYQRNDGPVTWADADTVIVEIVERHLVGGSSPMLGLG</sequence>
<dbReference type="AlphaFoldDB" id="A0A4U3MP59"/>
<dbReference type="InterPro" id="IPR031811">
    <property type="entry name" value="ALGX/ALGJ_SGNH-like"/>
</dbReference>
<evidence type="ECO:0000256" key="2">
    <source>
        <dbReference type="ARBA" id="ARBA00005182"/>
    </source>
</evidence>
<evidence type="ECO:0000256" key="5">
    <source>
        <dbReference type="ARBA" id="ARBA00022764"/>
    </source>
</evidence>
<evidence type="ECO:0000256" key="4">
    <source>
        <dbReference type="ARBA" id="ARBA00022729"/>
    </source>
</evidence>
<dbReference type="GO" id="GO:0042121">
    <property type="term" value="P:alginic acid biosynthetic process"/>
    <property type="evidence" value="ECO:0007669"/>
    <property type="project" value="UniProtKB-UniPathway"/>
</dbReference>
<name>A0A4U3MP59_9ACTN</name>
<dbReference type="RefSeq" id="WP_137245971.1">
    <property type="nucleotide sequence ID" value="NZ_SZQA01000003.1"/>
</dbReference>
<gene>
    <name evidence="9" type="ORF">FDA94_05765</name>
</gene>
<feature type="chain" id="PRO_5039114225" description="AlgX/AlgJ SGNH hydrolase-like domain-containing protein" evidence="7">
    <location>
        <begin position="18"/>
        <end position="323"/>
    </location>
</feature>
<organism evidence="9 10">
    <name type="scientific">Herbidospora galbida</name>
    <dbReference type="NCBI Taxonomy" id="2575442"/>
    <lineage>
        <taxon>Bacteria</taxon>
        <taxon>Bacillati</taxon>
        <taxon>Actinomycetota</taxon>
        <taxon>Actinomycetes</taxon>
        <taxon>Streptosporangiales</taxon>
        <taxon>Streptosporangiaceae</taxon>
        <taxon>Herbidospora</taxon>
    </lineage>
</organism>
<keyword evidence="4 7" id="KW-0732">Signal</keyword>
<evidence type="ECO:0000313" key="9">
    <source>
        <dbReference type="EMBL" id="TKK90502.1"/>
    </source>
</evidence>
<evidence type="ECO:0000256" key="6">
    <source>
        <dbReference type="ARBA" id="ARBA00022841"/>
    </source>
</evidence>
<dbReference type="EMBL" id="SZQA01000003">
    <property type="protein sequence ID" value="TKK90502.1"/>
    <property type="molecule type" value="Genomic_DNA"/>
</dbReference>
<keyword evidence="10" id="KW-1185">Reference proteome</keyword>
<evidence type="ECO:0000256" key="1">
    <source>
        <dbReference type="ARBA" id="ARBA00004418"/>
    </source>
</evidence>
<comment type="pathway">
    <text evidence="2">Glycan biosynthesis; alginate biosynthesis.</text>
</comment>
<comment type="subcellular location">
    <subcellularLocation>
        <location evidence="1">Periplasm</location>
    </subcellularLocation>
</comment>
<comment type="caution">
    <text evidence="9">The sequence shown here is derived from an EMBL/GenBank/DDBJ whole genome shotgun (WGS) entry which is preliminary data.</text>
</comment>
<reference evidence="9 10" key="1">
    <citation type="submission" date="2019-04" db="EMBL/GenBank/DDBJ databases">
        <title>Herbidospora sp. NEAU-GS14.nov., a novel actinomycete isolated from soil.</title>
        <authorList>
            <person name="Han L."/>
        </authorList>
    </citation>
    <scope>NUCLEOTIDE SEQUENCE [LARGE SCALE GENOMIC DNA]</scope>
    <source>
        <strain evidence="9 10">NEAU-GS14</strain>
    </source>
</reference>
<keyword evidence="5" id="KW-0574">Periplasm</keyword>
<proteinExistence type="predicted"/>
<dbReference type="UniPathway" id="UPA00286"/>
<evidence type="ECO:0000313" key="10">
    <source>
        <dbReference type="Proteomes" id="UP000308705"/>
    </source>
</evidence>
<dbReference type="Pfam" id="PF16822">
    <property type="entry name" value="ALGX"/>
    <property type="match status" value="1"/>
</dbReference>
<feature type="signal peptide" evidence="7">
    <location>
        <begin position="1"/>
        <end position="17"/>
    </location>
</feature>
<dbReference type="Proteomes" id="UP000308705">
    <property type="component" value="Unassembled WGS sequence"/>
</dbReference>
<accession>A0A4U3MP59</accession>
<evidence type="ECO:0000256" key="3">
    <source>
        <dbReference type="ARBA" id="ARBA00022679"/>
    </source>
</evidence>
<dbReference type="OrthoDB" id="3264206at2"/>
<dbReference type="GO" id="GO:0016740">
    <property type="term" value="F:transferase activity"/>
    <property type="evidence" value="ECO:0007669"/>
    <property type="project" value="UniProtKB-KW"/>
</dbReference>
<feature type="domain" description="AlgX/AlgJ SGNH hydrolase-like" evidence="8">
    <location>
        <begin position="81"/>
        <end position="274"/>
    </location>
</feature>
<evidence type="ECO:0000259" key="8">
    <source>
        <dbReference type="Pfam" id="PF16822"/>
    </source>
</evidence>